<evidence type="ECO:0000256" key="3">
    <source>
        <dbReference type="ARBA" id="ARBA00022448"/>
    </source>
</evidence>
<keyword evidence="8" id="KW-0407">Ion channel</keyword>
<dbReference type="EMBL" id="KK198757">
    <property type="protein sequence ID" value="KCW73307.1"/>
    <property type="molecule type" value="Genomic_DNA"/>
</dbReference>
<evidence type="ECO:0000259" key="12">
    <source>
        <dbReference type="Pfam" id="PF00924"/>
    </source>
</evidence>
<comment type="subcellular location">
    <subcellularLocation>
        <location evidence="1">Membrane</location>
        <topology evidence="1">Multi-pass membrane protein</topology>
    </subcellularLocation>
</comment>
<dbReference type="eggNOG" id="KOG4629">
    <property type="taxonomic scope" value="Eukaryota"/>
</dbReference>
<dbReference type="STRING" id="71139.A0A059C4M2"/>
<feature type="domain" description="Mechanosensitive ion channel MscS" evidence="12">
    <location>
        <begin position="551"/>
        <end position="609"/>
    </location>
</feature>
<protein>
    <recommendedName>
        <fullName evidence="9">Mechanosensitive ion channel protein</fullName>
    </recommendedName>
</protein>
<dbReference type="Pfam" id="PF00924">
    <property type="entry name" value="MS_channel_2nd"/>
    <property type="match status" value="1"/>
</dbReference>
<feature type="transmembrane region" description="Helical" evidence="11">
    <location>
        <begin position="260"/>
        <end position="279"/>
    </location>
</feature>
<organism evidence="13">
    <name type="scientific">Eucalyptus grandis</name>
    <name type="common">Flooded gum</name>
    <dbReference type="NCBI Taxonomy" id="71139"/>
    <lineage>
        <taxon>Eukaryota</taxon>
        <taxon>Viridiplantae</taxon>
        <taxon>Streptophyta</taxon>
        <taxon>Embryophyta</taxon>
        <taxon>Tracheophyta</taxon>
        <taxon>Spermatophyta</taxon>
        <taxon>Magnoliopsida</taxon>
        <taxon>eudicotyledons</taxon>
        <taxon>Gunneridae</taxon>
        <taxon>Pentapetalae</taxon>
        <taxon>rosids</taxon>
        <taxon>malvids</taxon>
        <taxon>Myrtales</taxon>
        <taxon>Myrtaceae</taxon>
        <taxon>Myrtoideae</taxon>
        <taxon>Eucalypteae</taxon>
        <taxon>Eucalyptus</taxon>
    </lineage>
</organism>
<dbReference type="InParanoid" id="A0A059C4M2"/>
<evidence type="ECO:0000256" key="7">
    <source>
        <dbReference type="ARBA" id="ARBA00023136"/>
    </source>
</evidence>
<feature type="transmembrane region" description="Helical" evidence="11">
    <location>
        <begin position="186"/>
        <end position="207"/>
    </location>
</feature>
<dbReference type="OMA" id="IEWTLFL"/>
<evidence type="ECO:0000256" key="1">
    <source>
        <dbReference type="ARBA" id="ARBA00004141"/>
    </source>
</evidence>
<dbReference type="PANTHER" id="PTHR31618">
    <property type="entry name" value="MECHANOSENSITIVE ION CHANNEL PROTEIN 5"/>
    <property type="match status" value="1"/>
</dbReference>
<keyword evidence="7 9" id="KW-0472">Membrane</keyword>
<dbReference type="InterPro" id="IPR023408">
    <property type="entry name" value="MscS_beta-dom_sf"/>
</dbReference>
<dbReference type="OrthoDB" id="544685at2759"/>
<evidence type="ECO:0000256" key="6">
    <source>
        <dbReference type="ARBA" id="ARBA00023065"/>
    </source>
</evidence>
<evidence type="ECO:0000313" key="13">
    <source>
        <dbReference type="EMBL" id="KCW73307.1"/>
    </source>
</evidence>
<keyword evidence="4 11" id="KW-0812">Transmembrane</keyword>
<dbReference type="KEGG" id="egr:104444538"/>
<dbReference type="SUPFAM" id="SSF50182">
    <property type="entry name" value="Sm-like ribonucleoproteins"/>
    <property type="match status" value="1"/>
</dbReference>
<dbReference type="Gramene" id="KCW73307">
    <property type="protein sequence ID" value="KCW73307"/>
    <property type="gene ID" value="EUGRSUZ_E01771"/>
</dbReference>
<dbReference type="GO" id="GO:0006820">
    <property type="term" value="P:monoatomic anion transport"/>
    <property type="evidence" value="ECO:0000318"/>
    <property type="project" value="GO_Central"/>
</dbReference>
<feature type="compositionally biased region" description="Acidic residues" evidence="10">
    <location>
        <begin position="109"/>
        <end position="127"/>
    </location>
</feature>
<comment type="similarity">
    <text evidence="2 9">Belongs to the MscS (TC 1.A.23) family.</text>
</comment>
<dbReference type="GO" id="GO:0050982">
    <property type="term" value="P:detection of mechanical stimulus"/>
    <property type="evidence" value="ECO:0000318"/>
    <property type="project" value="GO_Central"/>
</dbReference>
<dbReference type="PANTHER" id="PTHR31618:SF26">
    <property type="entry name" value="MECHANOSENSITIVE ION CHANNEL PROTEIN"/>
    <property type="match status" value="1"/>
</dbReference>
<evidence type="ECO:0000256" key="5">
    <source>
        <dbReference type="ARBA" id="ARBA00022989"/>
    </source>
</evidence>
<dbReference type="InterPro" id="IPR006685">
    <property type="entry name" value="MscS_channel_2nd"/>
</dbReference>
<accession>A0A059C4M2</accession>
<feature type="transmembrane region" description="Helical" evidence="11">
    <location>
        <begin position="500"/>
        <end position="520"/>
    </location>
</feature>
<evidence type="ECO:0000256" key="11">
    <source>
        <dbReference type="SAM" id="Phobius"/>
    </source>
</evidence>
<keyword evidence="3" id="KW-0813">Transport</keyword>
<evidence type="ECO:0000256" key="4">
    <source>
        <dbReference type="ARBA" id="ARBA00022692"/>
    </source>
</evidence>
<dbReference type="AlphaFoldDB" id="A0A059C4M2"/>
<dbReference type="FunFam" id="2.30.30.60:FF:000003">
    <property type="entry name" value="Predicted mechanosensitive ion channel"/>
    <property type="match status" value="1"/>
</dbReference>
<dbReference type="Gene3D" id="2.30.30.60">
    <property type="match status" value="1"/>
</dbReference>
<dbReference type="InterPro" id="IPR016688">
    <property type="entry name" value="MscS-like_plants/fungi"/>
</dbReference>
<dbReference type="GO" id="GO:0008381">
    <property type="term" value="F:mechanosensitive monoatomic ion channel activity"/>
    <property type="evidence" value="ECO:0000318"/>
    <property type="project" value="GO_Central"/>
</dbReference>
<evidence type="ECO:0000256" key="8">
    <source>
        <dbReference type="ARBA" id="ARBA00023303"/>
    </source>
</evidence>
<evidence type="ECO:0000256" key="2">
    <source>
        <dbReference type="ARBA" id="ARBA00008017"/>
    </source>
</evidence>
<feature type="region of interest" description="Disordered" evidence="10">
    <location>
        <begin position="66"/>
        <end position="136"/>
    </location>
</feature>
<sequence>MDVADADLDLVNYTTDHVILLASVDQPKSILKTSPATAAAAAADPTVQPPSRTKTLRRLAFSKPKSRFSEPAAFPFSPKPANTIFEGPDELQPSNPLPEPTTTSSSCSSDDDDEDKWLDDDDDDDEDEHQRKHHRWHRNNKINKRAAIEWTLFLIITTCLVCSLTIEPLSCRDVLGLKLWKWCVMVLVLFCGRLVSGWAVGLLVFLIERNFMLREKVLYFVYGLRRSFQNCAWLGLVLVAWVIMFPNVQGGNYQVVKRTFRTLVAVLVAATFWLVKIVLVKVLASSFHVTTFFDRMKESVFHHYVLDALSGPPLEEAEREAPRHGLQVSKSLPARLRNNTPAQRQLLMATKSKRFGSRKIDMEKLKKLSMKSRPSAWTVKRLINYVRFSGLSTISRTVDDFTKAESSEINSEREARICAHRIFKNVANPGAKYIEEEDLLRFLKREEVHTIFPLFEGAMETGRITKSSFRNWVVHAYFERKALAHSLNDTKTAVQQLHKLASAIVVVIIIVVSLLVMGLATTKVIFVVTSQLLLVGFMFQNTCKTIFESIIFVFVMHPFDVGDRCVVDGIQMIVEEMNILTTVFLRYDMEKIYYPNSVLLTKPISNFRRSPDMGDAIDFTIDVSTSIDTINALKKAIQSYIESKPKHWSPKHVVLVKEIEDVNKMKMSLCVQHTMNHQNYGERSSRKSELLLELKKIFENLDIKYHLLPQEVHLSQINLPAGAARFANVL</sequence>
<keyword evidence="5 11" id="KW-1133">Transmembrane helix</keyword>
<name>A0A059C4M2_EUCGR</name>
<dbReference type="InterPro" id="IPR010920">
    <property type="entry name" value="LSM_dom_sf"/>
</dbReference>
<gene>
    <name evidence="13" type="ORF">EUGRSUZ_E01771</name>
</gene>
<feature type="transmembrane region" description="Helical" evidence="11">
    <location>
        <begin position="147"/>
        <end position="166"/>
    </location>
</feature>
<feature type="transmembrane region" description="Helical" evidence="11">
    <location>
        <begin position="228"/>
        <end position="248"/>
    </location>
</feature>
<evidence type="ECO:0000256" key="9">
    <source>
        <dbReference type="PIRNR" id="PIRNR017209"/>
    </source>
</evidence>
<proteinExistence type="inferred from homology"/>
<dbReference type="PIRSF" id="PIRSF017209">
    <property type="entry name" value="Memb_At2g17000_prd"/>
    <property type="match status" value="1"/>
</dbReference>
<keyword evidence="6" id="KW-0406">Ion transport</keyword>
<reference evidence="13" key="1">
    <citation type="submission" date="2013-07" db="EMBL/GenBank/DDBJ databases">
        <title>The genome of Eucalyptus grandis.</title>
        <authorList>
            <person name="Schmutz J."/>
            <person name="Hayes R."/>
            <person name="Myburg A."/>
            <person name="Tuskan G."/>
            <person name="Grattapaglia D."/>
            <person name="Rokhsar D.S."/>
        </authorList>
    </citation>
    <scope>NUCLEOTIDE SEQUENCE</scope>
    <source>
        <tissue evidence="13">Leaf extractions</tissue>
    </source>
</reference>
<evidence type="ECO:0000256" key="10">
    <source>
        <dbReference type="SAM" id="MobiDB-lite"/>
    </source>
</evidence>
<dbReference type="GO" id="GO:0005886">
    <property type="term" value="C:plasma membrane"/>
    <property type="evidence" value="ECO:0000318"/>
    <property type="project" value="GO_Central"/>
</dbReference>